<dbReference type="InterPro" id="IPR011990">
    <property type="entry name" value="TPR-like_helical_dom_sf"/>
</dbReference>
<gene>
    <name evidence="5" type="ORF">APZ00_19480</name>
</gene>
<dbReference type="RefSeq" id="WP_058899910.1">
    <property type="nucleotide sequence ID" value="NZ_CP013068.1"/>
</dbReference>
<keyword evidence="2 3" id="KW-0802">TPR repeat</keyword>
<evidence type="ECO:0000256" key="3">
    <source>
        <dbReference type="PROSITE-ProRule" id="PRU00339"/>
    </source>
</evidence>
<dbReference type="PANTHER" id="PTHR44227:SF3">
    <property type="entry name" value="PROTEIN O-MANNOSYL-TRANSFERASE TMTC4"/>
    <property type="match status" value="1"/>
</dbReference>
<evidence type="ECO:0000313" key="5">
    <source>
        <dbReference type="EMBL" id="ALV28954.1"/>
    </source>
</evidence>
<keyword evidence="6" id="KW-1185">Reference proteome</keyword>
<feature type="compositionally biased region" description="Acidic residues" evidence="4">
    <location>
        <begin position="393"/>
        <end position="411"/>
    </location>
</feature>
<dbReference type="AlphaFoldDB" id="A0A0U2W905"/>
<accession>A0A0U2W905</accession>
<dbReference type="SUPFAM" id="SSF48452">
    <property type="entry name" value="TPR-like"/>
    <property type="match status" value="1"/>
</dbReference>
<organism evidence="5 6">
    <name type="scientific">Pannonibacter phragmitetus</name>
    <dbReference type="NCBI Taxonomy" id="121719"/>
    <lineage>
        <taxon>Bacteria</taxon>
        <taxon>Pseudomonadati</taxon>
        <taxon>Pseudomonadota</taxon>
        <taxon>Alphaproteobacteria</taxon>
        <taxon>Hyphomicrobiales</taxon>
        <taxon>Stappiaceae</taxon>
        <taxon>Pannonibacter</taxon>
    </lineage>
</organism>
<evidence type="ECO:0000256" key="4">
    <source>
        <dbReference type="SAM" id="MobiDB-lite"/>
    </source>
</evidence>
<feature type="compositionally biased region" description="Basic and acidic residues" evidence="4">
    <location>
        <begin position="536"/>
        <end position="549"/>
    </location>
</feature>
<feature type="compositionally biased region" description="Basic and acidic residues" evidence="4">
    <location>
        <begin position="1"/>
        <end position="11"/>
    </location>
</feature>
<dbReference type="PANTHER" id="PTHR44227">
    <property type="match status" value="1"/>
</dbReference>
<name>A0A0U2W905_9HYPH</name>
<feature type="compositionally biased region" description="Acidic residues" evidence="4">
    <location>
        <begin position="568"/>
        <end position="591"/>
    </location>
</feature>
<feature type="compositionally biased region" description="Low complexity" evidence="4">
    <location>
        <begin position="439"/>
        <end position="461"/>
    </location>
</feature>
<dbReference type="KEGG" id="pphr:APZ00_19480"/>
<dbReference type="Gene3D" id="1.25.40.10">
    <property type="entry name" value="Tetratricopeptide repeat domain"/>
    <property type="match status" value="1"/>
</dbReference>
<evidence type="ECO:0000313" key="6">
    <source>
        <dbReference type="Proteomes" id="UP000064921"/>
    </source>
</evidence>
<protein>
    <submittedName>
        <fullName evidence="5">Uncharacterized protein</fullName>
    </submittedName>
</protein>
<feature type="compositionally biased region" description="Low complexity" evidence="4">
    <location>
        <begin position="412"/>
        <end position="428"/>
    </location>
</feature>
<reference evidence="5 6" key="1">
    <citation type="submission" date="2015-10" db="EMBL/GenBank/DDBJ databases">
        <title>The world's first case of liver abscess caused by Pannonibacter phragmitetus.</title>
        <authorList>
            <person name="Ming D."/>
            <person name="Wang M."/>
            <person name="Zhou Y."/>
            <person name="Jiang T."/>
            <person name="Hu S."/>
        </authorList>
    </citation>
    <scope>NUCLEOTIDE SEQUENCE [LARGE SCALE GENOMIC DNA]</scope>
    <source>
        <strain evidence="5 6">31801</strain>
    </source>
</reference>
<dbReference type="SMART" id="SM00028">
    <property type="entry name" value="TPR"/>
    <property type="match status" value="5"/>
</dbReference>
<evidence type="ECO:0000256" key="1">
    <source>
        <dbReference type="ARBA" id="ARBA00022737"/>
    </source>
</evidence>
<dbReference type="InterPro" id="IPR019734">
    <property type="entry name" value="TPR_rpt"/>
</dbReference>
<feature type="region of interest" description="Disordered" evidence="4">
    <location>
        <begin position="388"/>
        <end position="601"/>
    </location>
</feature>
<dbReference type="Pfam" id="PF13432">
    <property type="entry name" value="TPR_16"/>
    <property type="match status" value="1"/>
</dbReference>
<feature type="region of interest" description="Disordered" evidence="4">
    <location>
        <begin position="1"/>
        <end position="44"/>
    </location>
</feature>
<feature type="repeat" description="TPR" evidence="3">
    <location>
        <begin position="83"/>
        <end position="116"/>
    </location>
</feature>
<dbReference type="EMBL" id="CP013068">
    <property type="protein sequence ID" value="ALV28954.1"/>
    <property type="molecule type" value="Genomic_DNA"/>
</dbReference>
<feature type="compositionally biased region" description="Low complexity" evidence="4">
    <location>
        <begin position="497"/>
        <end position="507"/>
    </location>
</feature>
<dbReference type="PROSITE" id="PS50005">
    <property type="entry name" value="TPR"/>
    <property type="match status" value="1"/>
</dbReference>
<dbReference type="Pfam" id="PF14559">
    <property type="entry name" value="TPR_19"/>
    <property type="match status" value="1"/>
</dbReference>
<sequence>MTDAEDTRLKEGTATGSDTGGREPVPANTSSAGSQGDAAGLGPISASSIESAHRLARRLLREGQFEEAATHLRKIVFAEPANTRARASLGNCQLMTGDLVNAEASFRTVLETDPKDQNALYGLATLLLRRDAYDEAAIHAAKLVEVLPDSAAALSLLAETGSQDARPGAAIANYRHALRFDPDYQPALLGLANLLLKRHRFDEARELAERAAQGGAGPVEALVVLGDVMAAQGELVGARRAFEAALGRDAQHHAARVKLSSLARRAGDIKMALRQADDAWTEAPDFREAGNAVGAALAALGERQAAREVLTSVANGRQAPDWVRHVIETHRKVDMPSVDWVASEEALHAAKASKTAAMAALTAAAEADKAAAMARAAATKALAKGAVMAASAEPDEDPLPADENDEPENEPSAETALAGEAESASGAVHGEDGPEESPAEPTAASEAVSEAASETVAETSSGGPEGLDSGPAAEEEAELPFPAANAGFEAEPELELELLPASPPETEAGTDSTADDEDRLEASADPSGSEAPVLSEDERQAADVAREETADGSAGAPDAAEPLVPSDEVPESELVYEPEPDDSWTGEDDLNDLNRLDGSKT</sequence>
<feature type="compositionally biased region" description="Basic and acidic residues" evidence="4">
    <location>
        <begin position="592"/>
        <end position="601"/>
    </location>
</feature>
<dbReference type="STRING" id="121719.APZ00_19480"/>
<dbReference type="InterPro" id="IPR052346">
    <property type="entry name" value="O-mannosyl-transferase_TMTC"/>
</dbReference>
<proteinExistence type="predicted"/>
<dbReference type="Proteomes" id="UP000064921">
    <property type="component" value="Chromosome"/>
</dbReference>
<evidence type="ECO:0000256" key="2">
    <source>
        <dbReference type="ARBA" id="ARBA00022803"/>
    </source>
</evidence>
<keyword evidence="1" id="KW-0677">Repeat</keyword>